<dbReference type="InterPro" id="IPR003892">
    <property type="entry name" value="CUE"/>
</dbReference>
<feature type="region of interest" description="Disordered" evidence="2">
    <location>
        <begin position="594"/>
        <end position="658"/>
    </location>
</feature>
<dbReference type="PROSITE" id="PS51140">
    <property type="entry name" value="CUE"/>
    <property type="match status" value="1"/>
</dbReference>
<reference evidence="5" key="1">
    <citation type="submission" date="2025-08" db="UniProtKB">
        <authorList>
            <consortium name="RefSeq"/>
        </authorList>
    </citation>
    <scope>IDENTIFICATION</scope>
</reference>
<keyword evidence="1" id="KW-0175">Coiled coil</keyword>
<gene>
    <name evidence="5" type="primary">LOC120264888</name>
</gene>
<evidence type="ECO:0000256" key="2">
    <source>
        <dbReference type="SAM" id="MobiDB-lite"/>
    </source>
</evidence>
<dbReference type="AlphaFoldDB" id="A0AB40BR22"/>
<protein>
    <submittedName>
        <fullName evidence="5">Uncharacterized protein LOC120264888 isoform X1</fullName>
    </submittedName>
</protein>
<feature type="coiled-coil region" evidence="1">
    <location>
        <begin position="486"/>
        <end position="538"/>
    </location>
</feature>
<organism evidence="4 5">
    <name type="scientific">Dioscorea cayennensis subsp. rotundata</name>
    <name type="common">White Guinea yam</name>
    <name type="synonym">Dioscorea rotundata</name>
    <dbReference type="NCBI Taxonomy" id="55577"/>
    <lineage>
        <taxon>Eukaryota</taxon>
        <taxon>Viridiplantae</taxon>
        <taxon>Streptophyta</taxon>
        <taxon>Embryophyta</taxon>
        <taxon>Tracheophyta</taxon>
        <taxon>Spermatophyta</taxon>
        <taxon>Magnoliopsida</taxon>
        <taxon>Liliopsida</taxon>
        <taxon>Dioscoreales</taxon>
        <taxon>Dioscoreaceae</taxon>
        <taxon>Dioscorea</taxon>
    </lineage>
</organism>
<name>A0AB40BR22_DIOCR</name>
<evidence type="ECO:0000259" key="3">
    <source>
        <dbReference type="PROSITE" id="PS51140"/>
    </source>
</evidence>
<dbReference type="GO" id="GO:0043130">
    <property type="term" value="F:ubiquitin binding"/>
    <property type="evidence" value="ECO:0007669"/>
    <property type="project" value="InterPro"/>
</dbReference>
<dbReference type="RefSeq" id="XP_039128703.1">
    <property type="nucleotide sequence ID" value="XM_039272769.1"/>
</dbReference>
<feature type="compositionally biased region" description="Low complexity" evidence="2">
    <location>
        <begin position="594"/>
        <end position="615"/>
    </location>
</feature>
<dbReference type="PANTHER" id="PTHR48459">
    <property type="entry name" value="CUE DOMAIN-CONTAINING PROTEIN"/>
    <property type="match status" value="1"/>
</dbReference>
<feature type="compositionally biased region" description="Polar residues" evidence="2">
    <location>
        <begin position="631"/>
        <end position="654"/>
    </location>
</feature>
<keyword evidence="4" id="KW-1185">Reference proteome</keyword>
<evidence type="ECO:0000256" key="1">
    <source>
        <dbReference type="SAM" id="Coils"/>
    </source>
</evidence>
<evidence type="ECO:0000313" key="5">
    <source>
        <dbReference type="RefSeq" id="XP_039128703.1"/>
    </source>
</evidence>
<dbReference type="GeneID" id="120264888"/>
<proteinExistence type="predicted"/>
<dbReference type="CDD" id="cd14279">
    <property type="entry name" value="CUE"/>
    <property type="match status" value="1"/>
</dbReference>
<accession>A0AB40BR22</accession>
<dbReference type="PANTHER" id="PTHR48459:SF1">
    <property type="entry name" value="CUE DOMAIN-CONTAINING PROTEIN"/>
    <property type="match status" value="1"/>
</dbReference>
<feature type="domain" description="CUE" evidence="3">
    <location>
        <begin position="2"/>
        <end position="45"/>
    </location>
</feature>
<evidence type="ECO:0000313" key="4">
    <source>
        <dbReference type="Proteomes" id="UP001515500"/>
    </source>
</evidence>
<dbReference type="Proteomes" id="UP001515500">
    <property type="component" value="Chromosome 7"/>
</dbReference>
<sequence length="679" mass="74471">MGSEDVFISLKELFPQVDHRILKAVSIEHANDVDAAVEFIVSDVLPRFSGPLIETQGIKQSSHKAGSFSQAFLGGSNANEIASQFSKPKAVAFGTHLYDSLINNCVTSLMEETTSRDLCASRPYVPRFLANFHKTFGDGGSSMHSREDDVEYEVPLVSDHLIGALHCTSSLMDERLPVGSLSNLQGGNSHDQLFSDRDFGTTLKDDSVLQIQNSNSLHDSFQELDCLSGKATFSPSLGGSDDDQSIILGNMSDELGSVACSEKDTNGSMFGSEKLTSCSADPANIQDSDRIEYKFADKDAFASPQEANPCVLENCISSVQFVDSAIEEFNCSTGIQEFQLGSMTEKVADLPSLSHNDCQITNLSTKSSQILSIEFLEDFIADAKTNKKVLLSAIESTIDMMKDVELEEERAKQAKVEAFKAGEDILSKVEELREILKHSKEANDMHAGEVYGEKSILATESRELQSRLLGLSNERDKSFRIIKEIEETLKERLTTAKKEIAAAEQEKLERERLAQKALIEQEQLMDAIVQESKALQQQAEENSKLREFLMERGQIVDTLQGEIAVICEDVLSLKERVDGRIQLSRSLLSRTGSLASSLSSSSSSRTSLSGSKSPSVELKDSPNPNPNSNPLATTTQQLLKSQELKSSTNNGKTTSGEKHGIDLDWELFECPILNLAETT</sequence>